<keyword evidence="2" id="KW-1185">Reference proteome</keyword>
<sequence>PLKYPGSQLDYFYPDSISTLPIRDLLGRSSSDDYVSDHSIEPITKDDFQNSKLNIGKYVVKEEGFQSRVTFDLRGSGVSTKDSKSDYSNEVKASNVKMIDKTPKENSYGAVNQTLPANDNNLIYLHNYFHLSYLLK</sequence>
<comment type="caution">
    <text evidence="1">The sequence shown here is derived from an EMBL/GenBank/DDBJ whole genome shotgun (WGS) entry which is preliminary data.</text>
</comment>
<accession>A0ACA9S404</accession>
<feature type="non-terminal residue" evidence="1">
    <location>
        <position position="1"/>
    </location>
</feature>
<dbReference type="EMBL" id="CAJVQC010088470">
    <property type="protein sequence ID" value="CAG8824126.1"/>
    <property type="molecule type" value="Genomic_DNA"/>
</dbReference>
<organism evidence="1 2">
    <name type="scientific">Racocetra persica</name>
    <dbReference type="NCBI Taxonomy" id="160502"/>
    <lineage>
        <taxon>Eukaryota</taxon>
        <taxon>Fungi</taxon>
        <taxon>Fungi incertae sedis</taxon>
        <taxon>Mucoromycota</taxon>
        <taxon>Glomeromycotina</taxon>
        <taxon>Glomeromycetes</taxon>
        <taxon>Diversisporales</taxon>
        <taxon>Gigasporaceae</taxon>
        <taxon>Racocetra</taxon>
    </lineage>
</organism>
<proteinExistence type="predicted"/>
<gene>
    <name evidence="1" type="ORF">RPERSI_LOCUS26173</name>
</gene>
<dbReference type="Proteomes" id="UP000789920">
    <property type="component" value="Unassembled WGS sequence"/>
</dbReference>
<evidence type="ECO:0000313" key="1">
    <source>
        <dbReference type="EMBL" id="CAG8824126.1"/>
    </source>
</evidence>
<protein>
    <submittedName>
        <fullName evidence="1">33649_t:CDS:1</fullName>
    </submittedName>
</protein>
<evidence type="ECO:0000313" key="2">
    <source>
        <dbReference type="Proteomes" id="UP000789920"/>
    </source>
</evidence>
<name>A0ACA9S404_9GLOM</name>
<reference evidence="1" key="1">
    <citation type="submission" date="2021-06" db="EMBL/GenBank/DDBJ databases">
        <authorList>
            <person name="Kallberg Y."/>
            <person name="Tangrot J."/>
            <person name="Rosling A."/>
        </authorList>
    </citation>
    <scope>NUCLEOTIDE SEQUENCE</scope>
    <source>
        <strain evidence="1">MA461A</strain>
    </source>
</reference>
<feature type="non-terminal residue" evidence="1">
    <location>
        <position position="136"/>
    </location>
</feature>